<evidence type="ECO:0000256" key="2">
    <source>
        <dbReference type="ARBA" id="ARBA00022801"/>
    </source>
</evidence>
<dbReference type="SUPFAM" id="SSF55909">
    <property type="entry name" value="Pentein"/>
    <property type="match status" value="1"/>
</dbReference>
<dbReference type="GO" id="GO:0006525">
    <property type="term" value="P:arginine metabolic process"/>
    <property type="evidence" value="ECO:0007669"/>
    <property type="project" value="TreeGrafter"/>
</dbReference>
<dbReference type="GO" id="GO:0045429">
    <property type="term" value="P:positive regulation of nitric oxide biosynthetic process"/>
    <property type="evidence" value="ECO:0007669"/>
    <property type="project" value="TreeGrafter"/>
</dbReference>
<dbReference type="EMBL" id="RJKN01000001">
    <property type="protein sequence ID" value="ROP45902.1"/>
    <property type="molecule type" value="Genomic_DNA"/>
</dbReference>
<dbReference type="Proteomes" id="UP000276232">
    <property type="component" value="Unassembled WGS sequence"/>
</dbReference>
<organism evidence="4 5">
    <name type="scientific">Pseudokineococcus lusitanus</name>
    <dbReference type="NCBI Taxonomy" id="763993"/>
    <lineage>
        <taxon>Bacteria</taxon>
        <taxon>Bacillati</taxon>
        <taxon>Actinomycetota</taxon>
        <taxon>Actinomycetes</taxon>
        <taxon>Kineosporiales</taxon>
        <taxon>Kineosporiaceae</taxon>
        <taxon>Pseudokineococcus</taxon>
    </lineage>
</organism>
<dbReference type="GO" id="GO:0000052">
    <property type="term" value="P:citrulline metabolic process"/>
    <property type="evidence" value="ECO:0007669"/>
    <property type="project" value="TreeGrafter"/>
</dbReference>
<dbReference type="Gene3D" id="3.75.10.10">
    <property type="entry name" value="L-arginine/glycine Amidinotransferase, Chain A"/>
    <property type="match status" value="1"/>
</dbReference>
<dbReference type="PANTHER" id="PTHR12737">
    <property type="entry name" value="DIMETHYLARGININE DIMETHYLAMINOHYDROLASE"/>
    <property type="match status" value="1"/>
</dbReference>
<dbReference type="InParanoid" id="A0A3N1HU70"/>
<dbReference type="AlphaFoldDB" id="A0A3N1HU70"/>
<keyword evidence="5" id="KW-1185">Reference proteome</keyword>
<dbReference type="PANTHER" id="PTHR12737:SF9">
    <property type="entry name" value="DIMETHYLARGININASE"/>
    <property type="match status" value="1"/>
</dbReference>
<evidence type="ECO:0000313" key="5">
    <source>
        <dbReference type="Proteomes" id="UP000276232"/>
    </source>
</evidence>
<dbReference type="GO" id="GO:0016597">
    <property type="term" value="F:amino acid binding"/>
    <property type="evidence" value="ECO:0007669"/>
    <property type="project" value="TreeGrafter"/>
</dbReference>
<evidence type="ECO:0000313" key="4">
    <source>
        <dbReference type="EMBL" id="ROP45902.1"/>
    </source>
</evidence>
<accession>A0A3N1HU70</accession>
<reference evidence="4 5" key="1">
    <citation type="journal article" date="2015" name="Stand. Genomic Sci.">
        <title>Genomic Encyclopedia of Bacterial and Archaeal Type Strains, Phase III: the genomes of soil and plant-associated and newly described type strains.</title>
        <authorList>
            <person name="Whitman W.B."/>
            <person name="Woyke T."/>
            <person name="Klenk H.P."/>
            <person name="Zhou Y."/>
            <person name="Lilburn T.G."/>
            <person name="Beck B.J."/>
            <person name="De Vos P."/>
            <person name="Vandamme P."/>
            <person name="Eisen J.A."/>
            <person name="Garrity G."/>
            <person name="Hugenholtz P."/>
            <person name="Kyrpides N.C."/>
        </authorList>
    </citation>
    <scope>NUCLEOTIDE SEQUENCE [LARGE SCALE GENOMIC DNA]</scope>
    <source>
        <strain evidence="4 5">CECT 7306</strain>
    </source>
</reference>
<sequence length="298" mass="31673">MTQTSAEPAGVGTPPVVPAPRPAPIAGTVRVARRRRYVMCRPEHFAVRYAINPWMDVDVPVDRALALRQWEELRRTYVSLGHEVLLLPPEPGLPDMVFAANGAVVVGDRALGARFAHAERAAEAGHHRAWLSAHGVAVETPEHVGEGEGDLLVVGRTLLAGTGFRTAPAAHEEAARTLGLPVVPLRLVDPRYYHLDTALAVLGDDDVAYLPEAFDAEGVATLRRLFPDALEVAADEAALLALNAVSDGRHVVLPAAAVRTADALAARGYSPVPVDLSELLKAGGSVKCCTLELHARPA</sequence>
<keyword evidence="2 4" id="KW-0378">Hydrolase</keyword>
<protein>
    <submittedName>
        <fullName evidence="4">N-dimethylarginine dimethylaminohydrolase</fullName>
    </submittedName>
</protein>
<dbReference type="Pfam" id="PF19420">
    <property type="entry name" value="DDAH_eukar"/>
    <property type="match status" value="1"/>
</dbReference>
<gene>
    <name evidence="4" type="ORF">EDC03_0514</name>
</gene>
<comment type="similarity">
    <text evidence="1">Belongs to the DDAH family.</text>
</comment>
<evidence type="ECO:0000256" key="1">
    <source>
        <dbReference type="ARBA" id="ARBA00008532"/>
    </source>
</evidence>
<dbReference type="InterPro" id="IPR033199">
    <property type="entry name" value="DDAH-like"/>
</dbReference>
<proteinExistence type="inferred from homology"/>
<dbReference type="GO" id="GO:0016403">
    <property type="term" value="F:dimethylargininase activity"/>
    <property type="evidence" value="ECO:0007669"/>
    <property type="project" value="TreeGrafter"/>
</dbReference>
<name>A0A3N1HU70_9ACTN</name>
<evidence type="ECO:0000256" key="3">
    <source>
        <dbReference type="PIRSR" id="PIRSR633199-1"/>
    </source>
</evidence>
<comment type="caution">
    <text evidence="4">The sequence shown here is derived from an EMBL/GenBank/DDBJ whole genome shotgun (WGS) entry which is preliminary data.</text>
</comment>
<dbReference type="NCBIfam" id="NF045659">
    <property type="entry name" value="DiMArgaseDdahMtb"/>
    <property type="match status" value="1"/>
</dbReference>
<feature type="active site" description="Nucleophile" evidence="3">
    <location>
        <position position="288"/>
    </location>
</feature>
<feature type="active site" description="Proton donor" evidence="3">
    <location>
        <position position="194"/>
    </location>
</feature>